<dbReference type="EMBL" id="SLWS01000017">
    <property type="protein sequence ID" value="TCO47298.1"/>
    <property type="molecule type" value="Genomic_DNA"/>
</dbReference>
<dbReference type="AlphaFoldDB" id="A0A4R2IT65"/>
<evidence type="ECO:0000313" key="1">
    <source>
        <dbReference type="EMBL" id="TCO47298.1"/>
    </source>
</evidence>
<protein>
    <recommendedName>
        <fullName evidence="3">HK97 gp10 family phage protein</fullName>
    </recommendedName>
</protein>
<sequence length="188" mass="20804">MVTSVTVAGTEEFRRLAVQLKQAGRGELRRELARAMREAAAPVVQDAQERVRSLPVVGVGGGASGRAARAAHALGRRRRFTDRAKMRAHERAGLRTTIARAVRAQVSTSGASARVRIQVNKNALPPDQRTLPDHLNTGKWRHPVFGDRDVWVTQVAPPAWFDDAMQSGGPRVRQEAFDVVERFLDRLE</sequence>
<proteinExistence type="predicted"/>
<accession>A0A4R2IT65</accession>
<dbReference type="RefSeq" id="WP_132125603.1">
    <property type="nucleotide sequence ID" value="NZ_SLWS01000017.1"/>
</dbReference>
<evidence type="ECO:0000313" key="2">
    <source>
        <dbReference type="Proteomes" id="UP000295680"/>
    </source>
</evidence>
<name>A0A4R2IT65_9PSEU</name>
<dbReference type="OrthoDB" id="3431442at2"/>
<comment type="caution">
    <text evidence="1">The sequence shown here is derived from an EMBL/GenBank/DDBJ whole genome shotgun (WGS) entry which is preliminary data.</text>
</comment>
<dbReference type="Proteomes" id="UP000295680">
    <property type="component" value="Unassembled WGS sequence"/>
</dbReference>
<keyword evidence="2" id="KW-1185">Reference proteome</keyword>
<reference evidence="1 2" key="1">
    <citation type="submission" date="2019-03" db="EMBL/GenBank/DDBJ databases">
        <title>Genomic Encyclopedia of Type Strains, Phase IV (KMG-IV): sequencing the most valuable type-strain genomes for metagenomic binning, comparative biology and taxonomic classification.</title>
        <authorList>
            <person name="Goeker M."/>
        </authorList>
    </citation>
    <scope>NUCLEOTIDE SEQUENCE [LARGE SCALE GENOMIC DNA]</scope>
    <source>
        <strain evidence="1 2">DSM 45934</strain>
    </source>
</reference>
<organism evidence="1 2">
    <name type="scientific">Actinocrispum wychmicini</name>
    <dbReference type="NCBI Taxonomy" id="1213861"/>
    <lineage>
        <taxon>Bacteria</taxon>
        <taxon>Bacillati</taxon>
        <taxon>Actinomycetota</taxon>
        <taxon>Actinomycetes</taxon>
        <taxon>Pseudonocardiales</taxon>
        <taxon>Pseudonocardiaceae</taxon>
        <taxon>Actinocrispum</taxon>
    </lineage>
</organism>
<gene>
    <name evidence="1" type="ORF">EV192_11738</name>
</gene>
<evidence type="ECO:0008006" key="3">
    <source>
        <dbReference type="Google" id="ProtNLM"/>
    </source>
</evidence>